<evidence type="ECO:0000313" key="3">
    <source>
        <dbReference type="Proteomes" id="UP000431826"/>
    </source>
</evidence>
<dbReference type="Proteomes" id="UP000431826">
    <property type="component" value="Unassembled WGS sequence"/>
</dbReference>
<evidence type="ECO:0000313" key="2">
    <source>
        <dbReference type="EMBL" id="GFE36533.1"/>
    </source>
</evidence>
<organism evidence="2 3">
    <name type="scientific">Streptomyces tubercidicus</name>
    <dbReference type="NCBI Taxonomy" id="47759"/>
    <lineage>
        <taxon>Bacteria</taxon>
        <taxon>Bacillati</taxon>
        <taxon>Actinomycetota</taxon>
        <taxon>Actinomycetes</taxon>
        <taxon>Kitasatosporales</taxon>
        <taxon>Streptomycetaceae</taxon>
        <taxon>Streptomyces</taxon>
    </lineage>
</organism>
<gene>
    <name evidence="2" type="ORF">Stube_12060</name>
</gene>
<reference evidence="2 3" key="1">
    <citation type="submission" date="2019-12" db="EMBL/GenBank/DDBJ databases">
        <title>Whole genome shotgun sequence of Streptomyces tubercidicus NBRC 13090.</title>
        <authorList>
            <person name="Ichikawa N."/>
            <person name="Kimura A."/>
            <person name="Kitahashi Y."/>
            <person name="Komaki H."/>
            <person name="Tamura T."/>
        </authorList>
    </citation>
    <scope>NUCLEOTIDE SEQUENCE [LARGE SCALE GENOMIC DNA]</scope>
    <source>
        <strain evidence="2 3">NBRC 13090</strain>
    </source>
</reference>
<dbReference type="EMBL" id="BLIR01000001">
    <property type="protein sequence ID" value="GFE36533.1"/>
    <property type="molecule type" value="Genomic_DNA"/>
</dbReference>
<sequence>MHLVDRVHRAHLVCSARQLNAGSRLLGALWEAGAGSLARVGRRAGVREGTRPGSGIDQPPNSY</sequence>
<protein>
    <submittedName>
        <fullName evidence="2">Uncharacterized protein</fullName>
    </submittedName>
</protein>
<accession>A0A640UKG3</accession>
<comment type="caution">
    <text evidence="2">The sequence shown here is derived from an EMBL/GenBank/DDBJ whole genome shotgun (WGS) entry which is preliminary data.</text>
</comment>
<evidence type="ECO:0000256" key="1">
    <source>
        <dbReference type="SAM" id="MobiDB-lite"/>
    </source>
</evidence>
<name>A0A640UKG3_9ACTN</name>
<feature type="region of interest" description="Disordered" evidence="1">
    <location>
        <begin position="43"/>
        <end position="63"/>
    </location>
</feature>
<keyword evidence="3" id="KW-1185">Reference proteome</keyword>
<dbReference type="AlphaFoldDB" id="A0A640UKG3"/>
<proteinExistence type="predicted"/>